<feature type="region of interest" description="Disordered" evidence="1">
    <location>
        <begin position="1"/>
        <end position="41"/>
    </location>
</feature>
<accession>A0A8H5MT22</accession>
<dbReference type="EMBL" id="JAAOAO010000449">
    <property type="protein sequence ID" value="KAF5541356.1"/>
    <property type="molecule type" value="Genomic_DNA"/>
</dbReference>
<organism evidence="2 3">
    <name type="scientific">Fusarium napiforme</name>
    <dbReference type="NCBI Taxonomy" id="42672"/>
    <lineage>
        <taxon>Eukaryota</taxon>
        <taxon>Fungi</taxon>
        <taxon>Dikarya</taxon>
        <taxon>Ascomycota</taxon>
        <taxon>Pezizomycotina</taxon>
        <taxon>Sordariomycetes</taxon>
        <taxon>Hypocreomycetidae</taxon>
        <taxon>Hypocreales</taxon>
        <taxon>Nectriaceae</taxon>
        <taxon>Fusarium</taxon>
        <taxon>Fusarium fujikuroi species complex</taxon>
    </lineage>
</organism>
<sequence>MAAGRSRRPSDVSADEEDATQGQTGEPDPAPAEKTRKKDYTGRLIDKSLNAAKGIIIIAIIKGKRQKLPQPELFMVLEGFAKYIPKIEGTQRQVHVREANLRRAER</sequence>
<dbReference type="AlphaFoldDB" id="A0A8H5MT22"/>
<evidence type="ECO:0000256" key="1">
    <source>
        <dbReference type="SAM" id="MobiDB-lite"/>
    </source>
</evidence>
<proteinExistence type="predicted"/>
<keyword evidence="3" id="KW-1185">Reference proteome</keyword>
<evidence type="ECO:0000313" key="3">
    <source>
        <dbReference type="Proteomes" id="UP000574317"/>
    </source>
</evidence>
<protein>
    <submittedName>
        <fullName evidence="2">Uncharacterized protein</fullName>
    </submittedName>
</protein>
<evidence type="ECO:0000313" key="2">
    <source>
        <dbReference type="EMBL" id="KAF5541356.1"/>
    </source>
</evidence>
<feature type="compositionally biased region" description="Basic and acidic residues" evidence="1">
    <location>
        <begin position="31"/>
        <end position="41"/>
    </location>
</feature>
<dbReference type="Proteomes" id="UP000574317">
    <property type="component" value="Unassembled WGS sequence"/>
</dbReference>
<comment type="caution">
    <text evidence="2">The sequence shown here is derived from an EMBL/GenBank/DDBJ whole genome shotgun (WGS) entry which is preliminary data.</text>
</comment>
<name>A0A8H5MT22_9HYPO</name>
<reference evidence="2 3" key="1">
    <citation type="submission" date="2020-05" db="EMBL/GenBank/DDBJ databases">
        <title>Identification and distribution of gene clusters putatively required for synthesis of sphingolipid metabolism inhibitors in phylogenetically diverse species of the filamentous fungus Fusarium.</title>
        <authorList>
            <person name="Kim H.-S."/>
            <person name="Busman M."/>
            <person name="Brown D.W."/>
            <person name="Divon H."/>
            <person name="Uhlig S."/>
            <person name="Proctor R.H."/>
        </authorList>
    </citation>
    <scope>NUCLEOTIDE SEQUENCE [LARGE SCALE GENOMIC DNA]</scope>
    <source>
        <strain evidence="2 3">NRRL 25196</strain>
    </source>
</reference>
<gene>
    <name evidence="2" type="ORF">FNAPI_10262</name>
</gene>